<accession>A0A0N4XDM7</accession>
<evidence type="ECO:0000313" key="2">
    <source>
        <dbReference type="EMBL" id="VDL63440.1"/>
    </source>
</evidence>
<dbReference type="STRING" id="27835.A0A0N4XDM7"/>
<dbReference type="Proteomes" id="UP000271162">
    <property type="component" value="Unassembled WGS sequence"/>
</dbReference>
<dbReference type="AlphaFoldDB" id="A0A0N4XDM7"/>
<dbReference type="Pfam" id="PF13843">
    <property type="entry name" value="DDE_Tnp_1_7"/>
    <property type="match status" value="1"/>
</dbReference>
<dbReference type="PANTHER" id="PTHR46599">
    <property type="entry name" value="PIGGYBAC TRANSPOSABLE ELEMENT-DERIVED PROTEIN 4"/>
    <property type="match status" value="1"/>
</dbReference>
<reference evidence="2 3" key="2">
    <citation type="submission" date="2018-11" db="EMBL/GenBank/DDBJ databases">
        <authorList>
            <consortium name="Pathogen Informatics"/>
        </authorList>
    </citation>
    <scope>NUCLEOTIDE SEQUENCE [LARGE SCALE GENOMIC DNA]</scope>
</reference>
<keyword evidence="3" id="KW-1185">Reference proteome</keyword>
<sequence length="137" mass="15952">MYANLCSSILARDRFETLLGSLHFCNNEKLDKADRLFKIRSMLVHFNANFVPERDIAIDESIAPVRGRLPFKQYIPNRKHKFSVKMFKICAKGGYTHKVEVYSGKVHDRRGAVSETVVMRLMEDLLDSKRRLFCNKL</sequence>
<feature type="domain" description="PiggyBac transposable element-derived protein" evidence="1">
    <location>
        <begin position="5"/>
        <end position="135"/>
    </location>
</feature>
<dbReference type="InterPro" id="IPR029526">
    <property type="entry name" value="PGBD"/>
</dbReference>
<dbReference type="WBParaSite" id="NBR_0000062801-mRNA-1">
    <property type="protein sequence ID" value="NBR_0000062801-mRNA-1"/>
    <property type="gene ID" value="NBR_0000062801"/>
</dbReference>
<dbReference type="PANTHER" id="PTHR46599:SF3">
    <property type="entry name" value="PIGGYBAC TRANSPOSABLE ELEMENT-DERIVED PROTEIN 4"/>
    <property type="match status" value="1"/>
</dbReference>
<organism evidence="4">
    <name type="scientific">Nippostrongylus brasiliensis</name>
    <name type="common">Rat hookworm</name>
    <dbReference type="NCBI Taxonomy" id="27835"/>
    <lineage>
        <taxon>Eukaryota</taxon>
        <taxon>Metazoa</taxon>
        <taxon>Ecdysozoa</taxon>
        <taxon>Nematoda</taxon>
        <taxon>Chromadorea</taxon>
        <taxon>Rhabditida</taxon>
        <taxon>Rhabditina</taxon>
        <taxon>Rhabditomorpha</taxon>
        <taxon>Strongyloidea</taxon>
        <taxon>Heligmosomidae</taxon>
        <taxon>Nippostrongylus</taxon>
    </lineage>
</organism>
<proteinExistence type="predicted"/>
<evidence type="ECO:0000313" key="4">
    <source>
        <dbReference type="WBParaSite" id="NBR_0000062801-mRNA-1"/>
    </source>
</evidence>
<evidence type="ECO:0000313" key="3">
    <source>
        <dbReference type="Proteomes" id="UP000271162"/>
    </source>
</evidence>
<name>A0A0N4XDM7_NIPBR</name>
<evidence type="ECO:0000259" key="1">
    <source>
        <dbReference type="Pfam" id="PF13843"/>
    </source>
</evidence>
<protein>
    <submittedName>
        <fullName evidence="4">PiggyBac transposable element-derived protein 4 (inferred by orthology to a human protein)</fullName>
    </submittedName>
</protein>
<dbReference type="EMBL" id="UYSL01000306">
    <property type="protein sequence ID" value="VDL63440.1"/>
    <property type="molecule type" value="Genomic_DNA"/>
</dbReference>
<gene>
    <name evidence="2" type="ORF">NBR_LOCUS629</name>
</gene>
<reference evidence="4" key="1">
    <citation type="submission" date="2017-02" db="UniProtKB">
        <authorList>
            <consortium name="WormBaseParasite"/>
        </authorList>
    </citation>
    <scope>IDENTIFICATION</scope>
</reference>
<dbReference type="OMA" id="CVINAMS"/>